<accession>D2QW27</accession>
<name>D2QW27_SPILD</name>
<dbReference type="HOGENOM" id="CLU_868519_0_0_10"/>
<reference evidence="3 4" key="1">
    <citation type="journal article" date="2010" name="Stand. Genomic Sci.">
        <title>Complete genome sequence of Spirosoma linguale type strain (1).</title>
        <authorList>
            <person name="Lail K."/>
            <person name="Sikorski J."/>
            <person name="Saunders E."/>
            <person name="Lapidus A."/>
            <person name="Glavina Del Rio T."/>
            <person name="Copeland A."/>
            <person name="Tice H."/>
            <person name="Cheng J.-F."/>
            <person name="Lucas S."/>
            <person name="Nolan M."/>
            <person name="Bruce D."/>
            <person name="Goodwin L."/>
            <person name="Pitluck S."/>
            <person name="Ivanova N."/>
            <person name="Mavromatis K."/>
            <person name="Ovchinnikova G."/>
            <person name="Pati A."/>
            <person name="Chen A."/>
            <person name="Palaniappan K."/>
            <person name="Land M."/>
            <person name="Hauser L."/>
            <person name="Chang Y.-J."/>
            <person name="Jeffries C.D."/>
            <person name="Chain P."/>
            <person name="Brettin T."/>
            <person name="Detter J.C."/>
            <person name="Schuetze A."/>
            <person name="Rohde M."/>
            <person name="Tindall B.J."/>
            <person name="Goeker M."/>
            <person name="Bristow J."/>
            <person name="Eisen J.A."/>
            <person name="Markowitz V."/>
            <person name="Hugenholtz P."/>
            <person name="Kyrpides N.C."/>
            <person name="Klenk H.-P."/>
            <person name="Chen F."/>
        </authorList>
    </citation>
    <scope>NUCLEOTIDE SEQUENCE [LARGE SCALE GENOMIC DNA]</scope>
    <source>
        <strain evidence="4">ATCC 33905 / DSM 74 / LMG 10896 / Claus 1</strain>
    </source>
</reference>
<gene>
    <name evidence="3" type="ordered locus">Slin_7066</name>
</gene>
<protein>
    <submittedName>
        <fullName evidence="3">Initiator RepB protein</fullName>
    </submittedName>
</protein>
<keyword evidence="3" id="KW-0614">Plasmid</keyword>
<organism evidence="3 4">
    <name type="scientific">Spirosoma linguale (strain ATCC 33905 / DSM 74 / LMG 10896 / Claus 1)</name>
    <dbReference type="NCBI Taxonomy" id="504472"/>
    <lineage>
        <taxon>Bacteria</taxon>
        <taxon>Pseudomonadati</taxon>
        <taxon>Bacteroidota</taxon>
        <taxon>Cytophagia</taxon>
        <taxon>Cytophagales</taxon>
        <taxon>Cytophagaceae</taxon>
        <taxon>Spirosoma</taxon>
    </lineage>
</organism>
<geneLocation type="plasmid" evidence="3 4">
    <name>pSLIN08</name>
</geneLocation>
<evidence type="ECO:0000259" key="2">
    <source>
        <dbReference type="Pfam" id="PF01051"/>
    </source>
</evidence>
<dbReference type="Proteomes" id="UP000002028">
    <property type="component" value="Plasmid pSLIN08"/>
</dbReference>
<dbReference type="RefSeq" id="WP_012931486.1">
    <property type="nucleotide sequence ID" value="NC_013738.1"/>
</dbReference>
<dbReference type="Pfam" id="PF01051">
    <property type="entry name" value="Rep3_N"/>
    <property type="match status" value="1"/>
</dbReference>
<evidence type="ECO:0000256" key="1">
    <source>
        <dbReference type="ARBA" id="ARBA00038283"/>
    </source>
</evidence>
<dbReference type="InterPro" id="IPR000525">
    <property type="entry name" value="Initiator_Rep_WH1"/>
</dbReference>
<keyword evidence="4" id="KW-1185">Reference proteome</keyword>
<dbReference type="GO" id="GO:0003887">
    <property type="term" value="F:DNA-directed DNA polymerase activity"/>
    <property type="evidence" value="ECO:0007669"/>
    <property type="project" value="InterPro"/>
</dbReference>
<dbReference type="KEGG" id="sli:Slin_7066"/>
<evidence type="ECO:0000313" key="3">
    <source>
        <dbReference type="EMBL" id="ADB43009.1"/>
    </source>
</evidence>
<feature type="domain" description="Initiator Rep protein WH1" evidence="2">
    <location>
        <begin position="7"/>
        <end position="148"/>
    </location>
</feature>
<proteinExistence type="inferred from homology"/>
<comment type="similarity">
    <text evidence="1">Belongs to the initiator RepB protein family.</text>
</comment>
<dbReference type="Gene3D" id="1.10.10.10">
    <property type="entry name" value="Winged helix-like DNA-binding domain superfamily/Winged helix DNA-binding domain"/>
    <property type="match status" value="2"/>
</dbReference>
<dbReference type="SUPFAM" id="SSF46785">
    <property type="entry name" value="Winged helix' DNA-binding domain"/>
    <property type="match status" value="2"/>
</dbReference>
<dbReference type="InterPro" id="IPR036388">
    <property type="entry name" value="WH-like_DNA-bd_sf"/>
</dbReference>
<dbReference type="AlphaFoldDB" id="D2QW27"/>
<sequence length="308" mass="35451">MSKNIEIWQDNVLTTARYEMTEAEKNLLYMVVASVRKDDPPTKMYQVSVKEMAEVTGQAELKFETYKQATRKLMSRVFETTLTNGDVLQASFIASALYRKGTGIIQIELSQMVRPFYVDLNTRFTKMQLVAAISLNSTYAKRIYELLCMYKNMKDKTFRRGLTELKTMLWIIDPKTGRDSYTNWTRFEKAVLEVAAKEINGHTDITFNYKPIYGDRPGRGRKPVVEVEFEVFYQAKPEPAQLSSLHERLVKQFRLRPDQADTVLATHSVEVITRQLYDIQTKAADGKVKNVGSYTAKVFGLETKGKEK</sequence>
<evidence type="ECO:0000313" key="4">
    <source>
        <dbReference type="Proteomes" id="UP000002028"/>
    </source>
</evidence>
<dbReference type="InterPro" id="IPR036390">
    <property type="entry name" value="WH_DNA-bd_sf"/>
</dbReference>
<dbReference type="Pfam" id="PF21205">
    <property type="entry name" value="Rep3_C"/>
    <property type="match status" value="1"/>
</dbReference>
<dbReference type="GO" id="GO:0006270">
    <property type="term" value="P:DNA replication initiation"/>
    <property type="evidence" value="ECO:0007669"/>
    <property type="project" value="InterPro"/>
</dbReference>
<dbReference type="EMBL" id="CP001777">
    <property type="protein sequence ID" value="ADB43009.1"/>
    <property type="molecule type" value="Genomic_DNA"/>
</dbReference>